<accession>A0A8H9GP66</accession>
<feature type="domain" description="UspA" evidence="2">
    <location>
        <begin position="51"/>
        <end position="120"/>
    </location>
</feature>
<organism evidence="3 4">
    <name type="scientific">Promicromonospora citrea</name>
    <dbReference type="NCBI Taxonomy" id="43677"/>
    <lineage>
        <taxon>Bacteria</taxon>
        <taxon>Bacillati</taxon>
        <taxon>Actinomycetota</taxon>
        <taxon>Actinomycetes</taxon>
        <taxon>Micrococcales</taxon>
        <taxon>Promicromonosporaceae</taxon>
        <taxon>Promicromonospora</taxon>
    </lineage>
</organism>
<evidence type="ECO:0000313" key="3">
    <source>
        <dbReference type="EMBL" id="GGM37524.1"/>
    </source>
</evidence>
<name>A0A8H9GP66_9MICO</name>
<dbReference type="PRINTS" id="PR01438">
    <property type="entry name" value="UNVRSLSTRESS"/>
</dbReference>
<dbReference type="InterPro" id="IPR006015">
    <property type="entry name" value="Universal_stress_UspA"/>
</dbReference>
<dbReference type="RefSeq" id="WP_171106786.1">
    <property type="nucleotide sequence ID" value="NZ_BMPT01000017.1"/>
</dbReference>
<protein>
    <submittedName>
        <fullName evidence="3">Universal stress protein</fullName>
    </submittedName>
</protein>
<sequence>MTIVVGHLATPEGLQALRTAVAEAGERGLPLVVVTSGKLPLEECRPEVEELVATLAADVDVRVEEGTGDLAEDLIRAATSTGAGLIVIGLRRRSPVGKLILGAGAQRILVEAPCPVLAVKVSG</sequence>
<dbReference type="AlphaFoldDB" id="A0A8H9GP66"/>
<dbReference type="SUPFAM" id="SSF52402">
    <property type="entry name" value="Adenine nucleotide alpha hydrolases-like"/>
    <property type="match status" value="1"/>
</dbReference>
<reference evidence="3" key="1">
    <citation type="journal article" date="2014" name="Int. J. Syst. Evol. Microbiol.">
        <title>Complete genome sequence of Corynebacterium casei LMG S-19264T (=DSM 44701T), isolated from a smear-ripened cheese.</title>
        <authorList>
            <consortium name="US DOE Joint Genome Institute (JGI-PGF)"/>
            <person name="Walter F."/>
            <person name="Albersmeier A."/>
            <person name="Kalinowski J."/>
            <person name="Ruckert C."/>
        </authorList>
    </citation>
    <scope>NUCLEOTIDE SEQUENCE</scope>
    <source>
        <strain evidence="3">JCM 3051</strain>
    </source>
</reference>
<dbReference type="EMBL" id="BMPT01000017">
    <property type="protein sequence ID" value="GGM37524.1"/>
    <property type="molecule type" value="Genomic_DNA"/>
</dbReference>
<dbReference type="Gene3D" id="3.40.50.620">
    <property type="entry name" value="HUPs"/>
    <property type="match status" value="1"/>
</dbReference>
<dbReference type="InterPro" id="IPR006016">
    <property type="entry name" value="UspA"/>
</dbReference>
<dbReference type="CDD" id="cd00293">
    <property type="entry name" value="USP-like"/>
    <property type="match status" value="1"/>
</dbReference>
<dbReference type="Proteomes" id="UP000655589">
    <property type="component" value="Unassembled WGS sequence"/>
</dbReference>
<comment type="similarity">
    <text evidence="1">Belongs to the universal stress protein A family.</text>
</comment>
<reference evidence="3" key="2">
    <citation type="submission" date="2020-09" db="EMBL/GenBank/DDBJ databases">
        <authorList>
            <person name="Sun Q."/>
            <person name="Ohkuma M."/>
        </authorList>
    </citation>
    <scope>NUCLEOTIDE SEQUENCE</scope>
    <source>
        <strain evidence="3">JCM 3051</strain>
    </source>
</reference>
<comment type="caution">
    <text evidence="3">The sequence shown here is derived from an EMBL/GenBank/DDBJ whole genome shotgun (WGS) entry which is preliminary data.</text>
</comment>
<dbReference type="Pfam" id="PF00582">
    <property type="entry name" value="Usp"/>
    <property type="match status" value="1"/>
</dbReference>
<evidence type="ECO:0000313" key="4">
    <source>
        <dbReference type="Proteomes" id="UP000655589"/>
    </source>
</evidence>
<keyword evidence="4" id="KW-1185">Reference proteome</keyword>
<evidence type="ECO:0000256" key="1">
    <source>
        <dbReference type="ARBA" id="ARBA00008791"/>
    </source>
</evidence>
<evidence type="ECO:0000259" key="2">
    <source>
        <dbReference type="Pfam" id="PF00582"/>
    </source>
</evidence>
<gene>
    <name evidence="3" type="ORF">GCM10010102_36350</name>
</gene>
<proteinExistence type="inferred from homology"/>
<dbReference type="InterPro" id="IPR014729">
    <property type="entry name" value="Rossmann-like_a/b/a_fold"/>
</dbReference>